<comment type="caution">
    <text evidence="1">The sequence shown here is derived from an EMBL/GenBank/DDBJ whole genome shotgun (WGS) entry which is preliminary data.</text>
</comment>
<gene>
    <name evidence="1" type="ORF">ACFQDL_15075</name>
</gene>
<evidence type="ECO:0000313" key="2">
    <source>
        <dbReference type="Proteomes" id="UP001596422"/>
    </source>
</evidence>
<name>A0ABW2A1B6_9GAMM</name>
<dbReference type="Proteomes" id="UP001596422">
    <property type="component" value="Unassembled WGS sequence"/>
</dbReference>
<sequence length="517" mass="56781">MARNDLEGAAAVLYDVLPAVYRNRDSGDLQKLLAGAGHLLDQIEGTLRQRFADNFVAAPEQDEAPLQDWLIPYFADLFDVRLVSPTAEGRRAEVANAVAWRQGKGSLQTLEAIAEAIAGLEVVVHEGWQRVATTPRLNMPLVSARHFGYDGDVPDTPPSFAALHPGLPAVTPDISRPAGAITAEQGPGSQQSTVDGETRVWRQASRHGAPCHPGAFDDVSRRTVDIRCPDWQTGHHHPASILLYTAPPPGFFQPPITTVQWQDEPGTAFLEHIEIIEQPGLRIYRNRSHGQAGYRPVRIRRVIRLLQEDSGVGPADALTVRFEGLILDNSLELDGGRVEFVDCAVRRVEAHAIDLETPVIKARNTLFKSLQGARALTRLEYCTVLNSCFSEQLQASDCIFTGDFKSDHDSHEPPKAGCLRFCVLPAGQPTGGLRLHACSTERPVFFSHRFGERSCAVIHPASPDAVKRAAEDGTEAGCYHDLYLTRLFEAVVEKLDDFLPMGRHAVLIPDPQLLQLP</sequence>
<reference evidence="2" key="1">
    <citation type="journal article" date="2019" name="Int. J. Syst. Evol. Microbiol.">
        <title>The Global Catalogue of Microorganisms (GCM) 10K type strain sequencing project: providing services to taxonomists for standard genome sequencing and annotation.</title>
        <authorList>
            <consortium name="The Broad Institute Genomics Platform"/>
            <consortium name="The Broad Institute Genome Sequencing Center for Infectious Disease"/>
            <person name="Wu L."/>
            <person name="Ma J."/>
        </authorList>
    </citation>
    <scope>NUCLEOTIDE SEQUENCE [LARGE SCALE GENOMIC DNA]</scope>
    <source>
        <strain evidence="2">NBRC 111756</strain>
    </source>
</reference>
<accession>A0ABW2A1B6</accession>
<dbReference type="EMBL" id="JBHSWE010000001">
    <property type="protein sequence ID" value="MFC6671251.1"/>
    <property type="molecule type" value="Genomic_DNA"/>
</dbReference>
<dbReference type="RefSeq" id="WP_379909763.1">
    <property type="nucleotide sequence ID" value="NZ_JBHSWE010000001.1"/>
</dbReference>
<organism evidence="1 2">
    <name type="scientific">Marinobacterium aestuariivivens</name>
    <dbReference type="NCBI Taxonomy" id="1698799"/>
    <lineage>
        <taxon>Bacteria</taxon>
        <taxon>Pseudomonadati</taxon>
        <taxon>Pseudomonadota</taxon>
        <taxon>Gammaproteobacteria</taxon>
        <taxon>Oceanospirillales</taxon>
        <taxon>Oceanospirillaceae</taxon>
        <taxon>Marinobacterium</taxon>
    </lineage>
</organism>
<evidence type="ECO:0008006" key="3">
    <source>
        <dbReference type="Google" id="ProtNLM"/>
    </source>
</evidence>
<keyword evidence="2" id="KW-1185">Reference proteome</keyword>
<evidence type="ECO:0000313" key="1">
    <source>
        <dbReference type="EMBL" id="MFC6671251.1"/>
    </source>
</evidence>
<protein>
    <recommendedName>
        <fullName evidence="3">Phage tail protein</fullName>
    </recommendedName>
</protein>
<proteinExistence type="predicted"/>